<dbReference type="SUPFAM" id="SSF56574">
    <property type="entry name" value="Serpins"/>
    <property type="match status" value="1"/>
</dbReference>
<protein>
    <submittedName>
        <fullName evidence="3">Serpin-ZXA like</fullName>
    </submittedName>
</protein>
<reference evidence="3" key="2">
    <citation type="submission" date="2023-05" db="EMBL/GenBank/DDBJ databases">
        <authorList>
            <person name="Schelkunov M.I."/>
        </authorList>
    </citation>
    <scope>NUCLEOTIDE SEQUENCE</scope>
    <source>
        <strain evidence="3">Hsosn_3</strain>
        <tissue evidence="3">Leaf</tissue>
    </source>
</reference>
<feature type="domain" description="Serpin" evidence="2">
    <location>
        <begin position="1"/>
        <end position="153"/>
    </location>
</feature>
<dbReference type="AlphaFoldDB" id="A0AAD8IFE2"/>
<dbReference type="Gene3D" id="2.30.39.10">
    <property type="entry name" value="Alpha-1-antitrypsin, domain 1"/>
    <property type="match status" value="1"/>
</dbReference>
<dbReference type="GO" id="GO:0005615">
    <property type="term" value="C:extracellular space"/>
    <property type="evidence" value="ECO:0007669"/>
    <property type="project" value="InterPro"/>
</dbReference>
<dbReference type="InterPro" id="IPR023795">
    <property type="entry name" value="Serpin_CS"/>
</dbReference>
<dbReference type="PANTHER" id="PTHR11461:SF340">
    <property type="entry name" value="SERPIN DOMAIN-CONTAINING PROTEIN"/>
    <property type="match status" value="1"/>
</dbReference>
<dbReference type="InterPro" id="IPR000215">
    <property type="entry name" value="Serpin_fam"/>
</dbReference>
<proteinExistence type="inferred from homology"/>
<dbReference type="InterPro" id="IPR042185">
    <property type="entry name" value="Serpin_sf_2"/>
</dbReference>
<reference evidence="3" key="1">
    <citation type="submission" date="2023-02" db="EMBL/GenBank/DDBJ databases">
        <title>Genome of toxic invasive species Heracleum sosnowskyi carries increased number of genes despite the absence of recent whole-genome duplications.</title>
        <authorList>
            <person name="Schelkunov M."/>
            <person name="Shtratnikova V."/>
            <person name="Makarenko M."/>
            <person name="Klepikova A."/>
            <person name="Omelchenko D."/>
            <person name="Novikova G."/>
            <person name="Obukhova E."/>
            <person name="Bogdanov V."/>
            <person name="Penin A."/>
            <person name="Logacheva M."/>
        </authorList>
    </citation>
    <scope>NUCLEOTIDE SEQUENCE</scope>
    <source>
        <strain evidence="3">Hsosn_3</strain>
        <tissue evidence="3">Leaf</tissue>
    </source>
</reference>
<dbReference type="Gene3D" id="3.30.497.10">
    <property type="entry name" value="Antithrombin, subunit I, domain 2"/>
    <property type="match status" value="1"/>
</dbReference>
<comment type="caution">
    <text evidence="3">The sequence shown here is derived from an EMBL/GenBank/DDBJ whole genome shotgun (WGS) entry which is preliminary data.</text>
</comment>
<keyword evidence="4" id="KW-1185">Reference proteome</keyword>
<dbReference type="PROSITE" id="PS00284">
    <property type="entry name" value="SERPIN"/>
    <property type="match status" value="1"/>
</dbReference>
<gene>
    <name evidence="3" type="ORF">POM88_021222</name>
</gene>
<evidence type="ECO:0000259" key="2">
    <source>
        <dbReference type="Pfam" id="PF00079"/>
    </source>
</evidence>
<organism evidence="3 4">
    <name type="scientific">Heracleum sosnowskyi</name>
    <dbReference type="NCBI Taxonomy" id="360622"/>
    <lineage>
        <taxon>Eukaryota</taxon>
        <taxon>Viridiplantae</taxon>
        <taxon>Streptophyta</taxon>
        <taxon>Embryophyta</taxon>
        <taxon>Tracheophyta</taxon>
        <taxon>Spermatophyta</taxon>
        <taxon>Magnoliopsida</taxon>
        <taxon>eudicotyledons</taxon>
        <taxon>Gunneridae</taxon>
        <taxon>Pentapetalae</taxon>
        <taxon>asterids</taxon>
        <taxon>campanulids</taxon>
        <taxon>Apiales</taxon>
        <taxon>Apiaceae</taxon>
        <taxon>Apioideae</taxon>
        <taxon>apioid superclade</taxon>
        <taxon>Tordylieae</taxon>
        <taxon>Tordyliinae</taxon>
        <taxon>Heracleum</taxon>
    </lineage>
</organism>
<dbReference type="InterPro" id="IPR042178">
    <property type="entry name" value="Serpin_sf_1"/>
</dbReference>
<dbReference type="InterPro" id="IPR036186">
    <property type="entry name" value="Serpin_sf"/>
</dbReference>
<sequence length="158" mass="18198">MYFFLPLENNGLQTMVQKINSIPGFFNQEFQLREENLGVRFRIPRFKFSFECEASTAMKELGLTLPFIAQREFTELACSPHGEKLCVSKIFHKSYIEVNEEGTEAVASAGLARMRRCCQRVKPPGFEADHPFMFMIREETSRVVFFIGAVINPLLPTY</sequence>
<evidence type="ECO:0000313" key="3">
    <source>
        <dbReference type="EMBL" id="KAK1383487.1"/>
    </source>
</evidence>
<dbReference type="GO" id="GO:0004867">
    <property type="term" value="F:serine-type endopeptidase inhibitor activity"/>
    <property type="evidence" value="ECO:0007669"/>
    <property type="project" value="InterPro"/>
</dbReference>
<accession>A0AAD8IFE2</accession>
<name>A0AAD8IFE2_9APIA</name>
<dbReference type="InterPro" id="IPR023796">
    <property type="entry name" value="Serpin_dom"/>
</dbReference>
<dbReference type="PANTHER" id="PTHR11461">
    <property type="entry name" value="SERINE PROTEASE INHIBITOR, SERPIN"/>
    <property type="match status" value="1"/>
</dbReference>
<comment type="similarity">
    <text evidence="1">Belongs to the serpin family.</text>
</comment>
<dbReference type="Pfam" id="PF00079">
    <property type="entry name" value="Serpin"/>
    <property type="match status" value="1"/>
</dbReference>
<dbReference type="Proteomes" id="UP001237642">
    <property type="component" value="Unassembled WGS sequence"/>
</dbReference>
<evidence type="ECO:0000256" key="1">
    <source>
        <dbReference type="ARBA" id="ARBA00009500"/>
    </source>
</evidence>
<evidence type="ECO:0000313" key="4">
    <source>
        <dbReference type="Proteomes" id="UP001237642"/>
    </source>
</evidence>
<dbReference type="EMBL" id="JAUIZM010000005">
    <property type="protein sequence ID" value="KAK1383487.1"/>
    <property type="molecule type" value="Genomic_DNA"/>
</dbReference>